<dbReference type="InterPro" id="IPR050951">
    <property type="entry name" value="Retrovirus_Pol_polyprotein"/>
</dbReference>
<dbReference type="InterPro" id="IPR012337">
    <property type="entry name" value="RNaseH-like_sf"/>
</dbReference>
<dbReference type="GO" id="GO:0015074">
    <property type="term" value="P:DNA integration"/>
    <property type="evidence" value="ECO:0007669"/>
    <property type="project" value="InterPro"/>
</dbReference>
<dbReference type="PANTHER" id="PTHR37984:SF5">
    <property type="entry name" value="PROTEIN NYNRIN-LIKE"/>
    <property type="match status" value="1"/>
</dbReference>
<gene>
    <name evidence="3" type="ORF">VITISV_024115</name>
</gene>
<dbReference type="InterPro" id="IPR001584">
    <property type="entry name" value="Integrase_cat-core"/>
</dbReference>
<reference evidence="3" key="1">
    <citation type="journal article" date="2007" name="PLoS ONE">
        <title>The first genome sequence of an elite grapevine cultivar (Pinot noir Vitis vinifera L.): coping with a highly heterozygous genome.</title>
        <authorList>
            <person name="Velasco R."/>
            <person name="Zharkikh A."/>
            <person name="Troggio M."/>
            <person name="Cartwright D.A."/>
            <person name="Cestaro A."/>
            <person name="Pruss D."/>
            <person name="Pindo M."/>
            <person name="FitzGerald L.M."/>
            <person name="Vezzulli S."/>
            <person name="Reid J."/>
            <person name="Malacarne G."/>
            <person name="Iliev D."/>
            <person name="Coppola G."/>
            <person name="Wardell B."/>
            <person name="Micheletti D."/>
            <person name="Macalma T."/>
            <person name="Facci M."/>
            <person name="Mitchell J.T."/>
            <person name="Perazzolli M."/>
            <person name="Eldredge G."/>
            <person name="Gatto P."/>
            <person name="Oyzerski R."/>
            <person name="Moretto M."/>
            <person name="Gutin N."/>
            <person name="Stefanini M."/>
            <person name="Chen Y."/>
            <person name="Segala C."/>
            <person name="Davenport C."/>
            <person name="Dematte L."/>
            <person name="Mraz A."/>
            <person name="Battilana J."/>
            <person name="Stormo K."/>
            <person name="Costa F."/>
            <person name="Tao Q."/>
            <person name="Si-Ammour A."/>
            <person name="Harkins T."/>
            <person name="Lackey A."/>
            <person name="Perbost C."/>
            <person name="Taillon B."/>
            <person name="Stella A."/>
            <person name="Solovyev V."/>
            <person name="Fawcett J.A."/>
            <person name="Sterck L."/>
            <person name="Vandepoele K."/>
            <person name="Grando S.M."/>
            <person name="Toppo S."/>
            <person name="Moser C."/>
            <person name="Lanchbury J."/>
            <person name="Bogden R."/>
            <person name="Skolnick M."/>
            <person name="Sgaramella V."/>
            <person name="Bhatnagar S.K."/>
            <person name="Fontana P."/>
            <person name="Gutin A."/>
            <person name="Van de Peer Y."/>
            <person name="Salamini F."/>
            <person name="Viola R."/>
        </authorList>
    </citation>
    <scope>NUCLEOTIDE SEQUENCE</scope>
</reference>
<feature type="region of interest" description="Disordered" evidence="1">
    <location>
        <begin position="229"/>
        <end position="248"/>
    </location>
</feature>
<accession>A5AJZ3</accession>
<dbReference type="PROSITE" id="PS50994">
    <property type="entry name" value="INTEGRASE"/>
    <property type="match status" value="1"/>
</dbReference>
<dbReference type="EMBL" id="AM428490">
    <property type="protein sequence ID" value="CAN64623.1"/>
    <property type="molecule type" value="Genomic_DNA"/>
</dbReference>
<dbReference type="Pfam" id="PF17921">
    <property type="entry name" value="Integrase_H2C2"/>
    <property type="match status" value="1"/>
</dbReference>
<organism evidence="3">
    <name type="scientific">Vitis vinifera</name>
    <name type="common">Grape</name>
    <dbReference type="NCBI Taxonomy" id="29760"/>
    <lineage>
        <taxon>Eukaryota</taxon>
        <taxon>Viridiplantae</taxon>
        <taxon>Streptophyta</taxon>
        <taxon>Embryophyta</taxon>
        <taxon>Tracheophyta</taxon>
        <taxon>Spermatophyta</taxon>
        <taxon>Magnoliopsida</taxon>
        <taxon>eudicotyledons</taxon>
        <taxon>Gunneridae</taxon>
        <taxon>Pentapetalae</taxon>
        <taxon>rosids</taxon>
        <taxon>Vitales</taxon>
        <taxon>Vitaceae</taxon>
        <taxon>Viteae</taxon>
        <taxon>Vitis</taxon>
    </lineage>
</organism>
<dbReference type="PANTHER" id="PTHR37984">
    <property type="entry name" value="PROTEIN CBG26694"/>
    <property type="match status" value="1"/>
</dbReference>
<sequence>MGLGRRQHRPSEFMAFPDRDVPFGLRFIHTKADYRYMVRLCRERVRACLTHTPFYYPVCPYTMSLADYFVRASEPHAPSDGIIGGLSTTQEAKLQCLVQQLQLSDGAPGPSTSALIAPPSPNRTSLMTLCFPNEIDEHETFAEIRDIVDRAMPRDEYVDEMLAMSLSQIEKIAPSELASPFDLFGVSVLEIVEEIYIFEYLPICHVIALSTPSSPTSQIFDIDDEIAQHDSDDDSSSVSDSDPVDERVSPAVGDTEIVDFGIADQPRELRIKSDLSVDERDSLIQLLRAYLDVFAWSYEDMPGLDPSIVKKEIQKQLSVGFLSVVEYPEWLANVVPAPKKDDKIFRVQSNLDGSKGHGEDVLHYRVGTYCYRVMPFGLKNAGATYQRAATTLFHDMMHWDVEEESTYCLDRASADRVIREVHAGVCGPHMGGHMLARKIMRTGYFWLTMKTDCCQFVQRCPECQIHGDLIHVPSSELHALTSPWPFSVWGIDIVGKISPKSSNGHEFILVAIDYFTKWVEVASYARLTSSGVASFIRSHIIYHYGVPHELILDRGVHFRAEVDTLVQRYSIRHHRSSAYRPQTNGVVEAANKNIKRILRRMVETSRDWSKKLPFALWAYRTYFRTSTGTTPYSLVYGMEAVLPVKIEMGSLRVALE</sequence>
<evidence type="ECO:0000259" key="2">
    <source>
        <dbReference type="PROSITE" id="PS50994"/>
    </source>
</evidence>
<proteinExistence type="predicted"/>
<dbReference type="SUPFAM" id="SSF53098">
    <property type="entry name" value="Ribonuclease H-like"/>
    <property type="match status" value="1"/>
</dbReference>
<dbReference type="SUPFAM" id="SSF56672">
    <property type="entry name" value="DNA/RNA polymerases"/>
    <property type="match status" value="1"/>
</dbReference>
<dbReference type="InterPro" id="IPR041588">
    <property type="entry name" value="Integrase_H2C2"/>
</dbReference>
<feature type="domain" description="Integrase catalytic" evidence="2">
    <location>
        <begin position="479"/>
        <end position="639"/>
    </location>
</feature>
<protein>
    <recommendedName>
        <fullName evidence="2">Integrase catalytic domain-containing protein</fullName>
    </recommendedName>
</protein>
<dbReference type="Gene3D" id="3.30.420.10">
    <property type="entry name" value="Ribonuclease H-like superfamily/Ribonuclease H"/>
    <property type="match status" value="1"/>
</dbReference>
<dbReference type="InterPro" id="IPR043502">
    <property type="entry name" value="DNA/RNA_pol_sf"/>
</dbReference>
<dbReference type="AlphaFoldDB" id="A5AJZ3"/>
<evidence type="ECO:0000313" key="3">
    <source>
        <dbReference type="EMBL" id="CAN64623.1"/>
    </source>
</evidence>
<dbReference type="GO" id="GO:0003676">
    <property type="term" value="F:nucleic acid binding"/>
    <property type="evidence" value="ECO:0007669"/>
    <property type="project" value="InterPro"/>
</dbReference>
<evidence type="ECO:0000256" key="1">
    <source>
        <dbReference type="SAM" id="MobiDB-lite"/>
    </source>
</evidence>
<dbReference type="InterPro" id="IPR036397">
    <property type="entry name" value="RNaseH_sf"/>
</dbReference>
<dbReference type="Gene3D" id="1.10.340.70">
    <property type="match status" value="1"/>
</dbReference>
<name>A5AJZ3_VITVI</name>